<reference evidence="5 6" key="2">
    <citation type="submission" date="2015-03" db="EMBL/GenBank/DDBJ databases">
        <authorList>
            <person name="Chan K.-G."/>
        </authorList>
    </citation>
    <scope>NUCLEOTIDE SEQUENCE [LARGE SCALE GENOMIC DNA]</scope>
    <source>
        <strain evidence="5 6">RB-25</strain>
    </source>
</reference>
<dbReference type="PANTHER" id="PTHR30154:SF34">
    <property type="entry name" value="TRANSCRIPTIONAL REGULATOR AZLB"/>
    <property type="match status" value="1"/>
</dbReference>
<keyword evidence="1" id="KW-0805">Transcription regulation</keyword>
<dbReference type="PRINTS" id="PR00033">
    <property type="entry name" value="HTHASNC"/>
</dbReference>
<dbReference type="AlphaFoldDB" id="W0LHE6"/>
<dbReference type="InterPro" id="IPR011008">
    <property type="entry name" value="Dimeric_a/b-barrel"/>
</dbReference>
<dbReference type="RefSeq" id="WP_024911767.1">
    <property type="nucleotide sequence ID" value="NZ_CP007044.2"/>
</dbReference>
<dbReference type="InterPro" id="IPR000485">
    <property type="entry name" value="AsnC-type_HTH_dom"/>
</dbReference>
<evidence type="ECO:0000259" key="4">
    <source>
        <dbReference type="PROSITE" id="PS50956"/>
    </source>
</evidence>
<dbReference type="GO" id="GO:0005829">
    <property type="term" value="C:cytosol"/>
    <property type="evidence" value="ECO:0007669"/>
    <property type="project" value="TreeGrafter"/>
</dbReference>
<dbReference type="Pfam" id="PF01037">
    <property type="entry name" value="AsnC_trans_reg"/>
    <property type="match status" value="1"/>
</dbReference>
<evidence type="ECO:0000313" key="6">
    <source>
        <dbReference type="Proteomes" id="UP000019030"/>
    </source>
</evidence>
<dbReference type="SMART" id="SM00344">
    <property type="entry name" value="HTH_ASNC"/>
    <property type="match status" value="1"/>
</dbReference>
<dbReference type="CDD" id="cd00090">
    <property type="entry name" value="HTH_ARSR"/>
    <property type="match status" value="1"/>
</dbReference>
<organism evidence="5 6">
    <name type="scientific">Chania multitudinisentens RB-25</name>
    <dbReference type="NCBI Taxonomy" id="1441930"/>
    <lineage>
        <taxon>Bacteria</taxon>
        <taxon>Pseudomonadati</taxon>
        <taxon>Pseudomonadota</taxon>
        <taxon>Gammaproteobacteria</taxon>
        <taxon>Enterobacterales</taxon>
        <taxon>Yersiniaceae</taxon>
        <taxon>Chania</taxon>
    </lineage>
</organism>
<dbReference type="Gene3D" id="1.10.10.10">
    <property type="entry name" value="Winged helix-like DNA-binding domain superfamily/Winged helix DNA-binding domain"/>
    <property type="match status" value="1"/>
</dbReference>
<sequence>MEKKTRLDRIDKKILEILRHDGRISYRKLSEQVNLTPRPCLERVRILERAGIIRGYSTLIELPEPEHAFVVQAQIALADHGQSQAAFEQEMRHTPEVLDCWLVSGSFDFLVRIGCQSMEHYRQLANAWLTSKKFRVDKIITLTELQTIKRA</sequence>
<dbReference type="OrthoDB" id="8590699at2"/>
<dbReference type="PROSITE" id="PS50956">
    <property type="entry name" value="HTH_ASNC_2"/>
    <property type="match status" value="1"/>
</dbReference>
<keyword evidence="2" id="KW-0238">DNA-binding</keyword>
<dbReference type="EMBL" id="CP007044">
    <property type="protein sequence ID" value="AHG21829.1"/>
    <property type="molecule type" value="Genomic_DNA"/>
</dbReference>
<dbReference type="InterPro" id="IPR019888">
    <property type="entry name" value="Tscrpt_reg_AsnC-like"/>
</dbReference>
<dbReference type="eggNOG" id="COG1522">
    <property type="taxonomic scope" value="Bacteria"/>
</dbReference>
<dbReference type="Proteomes" id="UP000019030">
    <property type="component" value="Chromosome"/>
</dbReference>
<evidence type="ECO:0000256" key="2">
    <source>
        <dbReference type="ARBA" id="ARBA00023125"/>
    </source>
</evidence>
<protein>
    <submittedName>
        <fullName evidence="5">AsnC family transcriptional regulator</fullName>
    </submittedName>
</protein>
<dbReference type="SUPFAM" id="SSF46785">
    <property type="entry name" value="Winged helix' DNA-binding domain"/>
    <property type="match status" value="1"/>
</dbReference>
<name>W0LHE6_9GAMM</name>
<reference evidence="5 6" key="1">
    <citation type="submission" date="2014-01" db="EMBL/GenBank/DDBJ databases">
        <title>Isolation of Serratia multitudinisentens RB-25 from Ex-Landfill site.</title>
        <authorList>
            <person name="Robson E.H.J."/>
        </authorList>
    </citation>
    <scope>NUCLEOTIDE SEQUENCE [LARGE SCALE GENOMIC DNA]</scope>
    <source>
        <strain evidence="5 6">RB-25</strain>
    </source>
</reference>
<accession>W0LHE6</accession>
<dbReference type="InterPro" id="IPR036390">
    <property type="entry name" value="WH_DNA-bd_sf"/>
</dbReference>
<dbReference type="GO" id="GO:0043565">
    <property type="term" value="F:sequence-specific DNA binding"/>
    <property type="evidence" value="ECO:0007669"/>
    <property type="project" value="InterPro"/>
</dbReference>
<dbReference type="SUPFAM" id="SSF54909">
    <property type="entry name" value="Dimeric alpha+beta barrel"/>
    <property type="match status" value="1"/>
</dbReference>
<proteinExistence type="predicted"/>
<dbReference type="GO" id="GO:0006355">
    <property type="term" value="P:regulation of DNA-templated transcription"/>
    <property type="evidence" value="ECO:0007669"/>
    <property type="project" value="UniProtKB-ARBA"/>
</dbReference>
<dbReference type="InterPro" id="IPR011991">
    <property type="entry name" value="ArsR-like_HTH"/>
</dbReference>
<dbReference type="STRING" id="1441930.Z042_21080"/>
<dbReference type="KEGG" id="sfo:Z042_21080"/>
<dbReference type="Gene3D" id="3.30.70.920">
    <property type="match status" value="1"/>
</dbReference>
<dbReference type="InterPro" id="IPR019887">
    <property type="entry name" value="Tscrpt_reg_AsnC/Lrp_C"/>
</dbReference>
<dbReference type="PATRIC" id="fig|1441930.4.peg.4162"/>
<evidence type="ECO:0000256" key="3">
    <source>
        <dbReference type="ARBA" id="ARBA00023163"/>
    </source>
</evidence>
<feature type="domain" description="HTH asnC-type" evidence="4">
    <location>
        <begin position="7"/>
        <end position="83"/>
    </location>
</feature>
<gene>
    <name evidence="5" type="ORF">Z042_21080</name>
</gene>
<dbReference type="PANTHER" id="PTHR30154">
    <property type="entry name" value="LEUCINE-RESPONSIVE REGULATORY PROTEIN"/>
    <property type="match status" value="1"/>
</dbReference>
<dbReference type="Pfam" id="PF13412">
    <property type="entry name" value="HTH_24"/>
    <property type="match status" value="1"/>
</dbReference>
<evidence type="ECO:0000256" key="1">
    <source>
        <dbReference type="ARBA" id="ARBA00023015"/>
    </source>
</evidence>
<evidence type="ECO:0000313" key="5">
    <source>
        <dbReference type="EMBL" id="AHG21829.1"/>
    </source>
</evidence>
<keyword evidence="3" id="KW-0804">Transcription</keyword>
<dbReference type="GO" id="GO:0043200">
    <property type="term" value="P:response to amino acid"/>
    <property type="evidence" value="ECO:0007669"/>
    <property type="project" value="TreeGrafter"/>
</dbReference>
<dbReference type="HOGENOM" id="CLU_091233_0_0_6"/>
<dbReference type="InterPro" id="IPR036388">
    <property type="entry name" value="WH-like_DNA-bd_sf"/>
</dbReference>
<keyword evidence="6" id="KW-1185">Reference proteome</keyword>